<feature type="region of interest" description="Disordered" evidence="1">
    <location>
        <begin position="112"/>
        <end position="140"/>
    </location>
</feature>
<reference evidence="2" key="1">
    <citation type="submission" date="2022-10" db="EMBL/GenBank/DDBJ databases">
        <title>Culturing micro-colonial fungi from biological soil crusts in the Mojave desert and describing Neophaeococcomyces mojavensis, and introducing the new genera and species Taxawa tesnikishii.</title>
        <authorList>
            <person name="Kurbessoian T."/>
            <person name="Stajich J.E."/>
        </authorList>
    </citation>
    <scope>NUCLEOTIDE SEQUENCE</scope>
    <source>
        <strain evidence="2">TK_41</strain>
    </source>
</reference>
<dbReference type="AlphaFoldDB" id="A0AA38XN84"/>
<dbReference type="Proteomes" id="UP001172673">
    <property type="component" value="Unassembled WGS sequence"/>
</dbReference>
<comment type="caution">
    <text evidence="2">The sequence shown here is derived from an EMBL/GenBank/DDBJ whole genome shotgun (WGS) entry which is preliminary data.</text>
</comment>
<evidence type="ECO:0000256" key="1">
    <source>
        <dbReference type="SAM" id="MobiDB-lite"/>
    </source>
</evidence>
<feature type="compositionally biased region" description="Polar residues" evidence="1">
    <location>
        <begin position="131"/>
        <end position="140"/>
    </location>
</feature>
<evidence type="ECO:0000313" key="3">
    <source>
        <dbReference type="Proteomes" id="UP001172673"/>
    </source>
</evidence>
<feature type="compositionally biased region" description="Acidic residues" evidence="1">
    <location>
        <begin position="500"/>
        <end position="510"/>
    </location>
</feature>
<feature type="compositionally biased region" description="Acidic residues" evidence="1">
    <location>
        <begin position="476"/>
        <end position="485"/>
    </location>
</feature>
<gene>
    <name evidence="2" type="ORF">H2200_000159</name>
</gene>
<dbReference type="EMBL" id="JAPDRK010000001">
    <property type="protein sequence ID" value="KAJ9616441.1"/>
    <property type="molecule type" value="Genomic_DNA"/>
</dbReference>
<feature type="region of interest" description="Disordered" evidence="1">
    <location>
        <begin position="1"/>
        <end position="33"/>
    </location>
</feature>
<protein>
    <submittedName>
        <fullName evidence="2">Uncharacterized protein</fullName>
    </submittedName>
</protein>
<keyword evidence="3" id="KW-1185">Reference proteome</keyword>
<feature type="compositionally biased region" description="Acidic residues" evidence="1">
    <location>
        <begin position="120"/>
        <end position="130"/>
    </location>
</feature>
<feature type="compositionally biased region" description="Acidic residues" evidence="1">
    <location>
        <begin position="453"/>
        <end position="466"/>
    </location>
</feature>
<name>A0AA38XN84_9EURO</name>
<organism evidence="2 3">
    <name type="scientific">Cladophialophora chaetospira</name>
    <dbReference type="NCBI Taxonomy" id="386627"/>
    <lineage>
        <taxon>Eukaryota</taxon>
        <taxon>Fungi</taxon>
        <taxon>Dikarya</taxon>
        <taxon>Ascomycota</taxon>
        <taxon>Pezizomycotina</taxon>
        <taxon>Eurotiomycetes</taxon>
        <taxon>Chaetothyriomycetidae</taxon>
        <taxon>Chaetothyriales</taxon>
        <taxon>Herpotrichiellaceae</taxon>
        <taxon>Cladophialophora</taxon>
    </lineage>
</organism>
<feature type="compositionally biased region" description="Low complexity" evidence="1">
    <location>
        <begin position="8"/>
        <end position="22"/>
    </location>
</feature>
<proteinExistence type="predicted"/>
<accession>A0AA38XN84</accession>
<sequence>MSASAHHPSSSYTQTQPSTPDSASRTSFRHTRKFSIKRHRQLRTWKMANSVPTAEHTEAADILSTLSSGPVVFGPEWQFTPVEEDDIHETDEDETIHAAEILYNMHQGITAAGPRHQSQDDTDTEMEGSETESNTSLNADTLLSPSATMIADITSGESWFRGLLRCRPLLAFAEYSLRGPIATVEAERRLAAVLTAMTERSCVQEACWYLEAHNWNETEAIARYKLDEKHRGKLKSELHKRSNRVAKEVTVFNDLSLLKFHVDDADGSSRTVATLSKARDFDKDSEDHMKVLNQWRNDLTRMFVGPPMLSTTEPFPATLAKYSEFENRFLRNRFGSKIAEFDDKTMTTAFQEIADEFNALFVGRFLPNAYSPCGPRNWTTLKEHILTKIVGRKRDDRTYEKTAVQIQQMKEKERAEFEKLLAGGEDTVEDSMEDDDAGVFETDENAAEKAEVDQMDVDGGSDDLELSDCSSRVNEADDEDSEDELNEPRRFPSQRVIPDSQEDTDKEMIE</sequence>
<evidence type="ECO:0000313" key="2">
    <source>
        <dbReference type="EMBL" id="KAJ9616441.1"/>
    </source>
</evidence>
<feature type="region of interest" description="Disordered" evidence="1">
    <location>
        <begin position="441"/>
        <end position="510"/>
    </location>
</feature>